<dbReference type="InterPro" id="IPR036551">
    <property type="entry name" value="Flavin_trans-like"/>
</dbReference>
<protein>
    <recommendedName>
        <fullName evidence="4">Flavoprotein domain-containing protein</fullName>
    </recommendedName>
</protein>
<dbReference type="Pfam" id="PF02441">
    <property type="entry name" value="Flavoprotein"/>
    <property type="match status" value="1"/>
</dbReference>
<dbReference type="SUPFAM" id="SSF52507">
    <property type="entry name" value="Homo-oligomeric flavin-containing Cys decarboxylases, HFCD"/>
    <property type="match status" value="1"/>
</dbReference>
<dbReference type="OrthoDB" id="1532798at2759"/>
<feature type="compositionally biased region" description="Basic and acidic residues" evidence="3">
    <location>
        <begin position="1"/>
        <end position="12"/>
    </location>
</feature>
<organism evidence="5 6">
    <name type="scientific">Cadophora malorum</name>
    <dbReference type="NCBI Taxonomy" id="108018"/>
    <lineage>
        <taxon>Eukaryota</taxon>
        <taxon>Fungi</taxon>
        <taxon>Dikarya</taxon>
        <taxon>Ascomycota</taxon>
        <taxon>Pezizomycotina</taxon>
        <taxon>Leotiomycetes</taxon>
        <taxon>Helotiales</taxon>
        <taxon>Ploettnerulaceae</taxon>
        <taxon>Cadophora</taxon>
    </lineage>
</organism>
<dbReference type="Proteomes" id="UP000664132">
    <property type="component" value="Unassembled WGS sequence"/>
</dbReference>
<dbReference type="GO" id="GO:0004633">
    <property type="term" value="F:phosphopantothenoylcysteine decarboxylase activity"/>
    <property type="evidence" value="ECO:0007669"/>
    <property type="project" value="TreeGrafter"/>
</dbReference>
<comment type="similarity">
    <text evidence="2">Belongs to the HFCD (homooligomeric flavin containing Cys decarboxylase) superfamily.</text>
</comment>
<feature type="domain" description="Flavoprotein" evidence="4">
    <location>
        <begin position="33"/>
        <end position="244"/>
    </location>
</feature>
<name>A0A8H8BTI6_9HELO</name>
<keyword evidence="6" id="KW-1185">Reference proteome</keyword>
<evidence type="ECO:0000259" key="4">
    <source>
        <dbReference type="Pfam" id="PF02441"/>
    </source>
</evidence>
<evidence type="ECO:0000256" key="3">
    <source>
        <dbReference type="SAM" id="MobiDB-lite"/>
    </source>
</evidence>
<evidence type="ECO:0000256" key="1">
    <source>
        <dbReference type="ARBA" id="ARBA00022993"/>
    </source>
</evidence>
<gene>
    <name evidence="5" type="ORF">IFR04_003799</name>
</gene>
<dbReference type="GO" id="GO:0071513">
    <property type="term" value="C:phosphopantothenoylcysteine decarboxylase complex"/>
    <property type="evidence" value="ECO:0007669"/>
    <property type="project" value="TreeGrafter"/>
</dbReference>
<comment type="caution">
    <text evidence="5">The sequence shown here is derived from an EMBL/GenBank/DDBJ whole genome shotgun (WGS) entry which is preliminary data.</text>
</comment>
<dbReference type="PANTHER" id="PTHR14359">
    <property type="entry name" value="HOMO-OLIGOMERIC FLAVIN CONTAINING CYS DECARBOXYLASE FAMILY"/>
    <property type="match status" value="1"/>
</dbReference>
<sequence length="249" mass="27772">MLQIIHTEHDSPRTPLCESPFTASSHSTDNKSHLLLAASGSVATIKIPSIAQSLSHHPRLSILIILTKSASNFLGGQSPEQPHYSSLLQIPNVDGVFLDEEEWVHPWKRGNSILHIELRRWADILVVAPLSANTLAKVTGGFSDNLLTSVVRAWDTTGLVEGSNEGRRKRKRILVAPAMNTAMWRHPITKRQVRVLEEEWGIKEGDEQGEGWFEVLRPMEKELACGDVGDGAMKDWKEIVKVIEARLEL</sequence>
<evidence type="ECO:0000313" key="6">
    <source>
        <dbReference type="Proteomes" id="UP000664132"/>
    </source>
</evidence>
<evidence type="ECO:0000256" key="2">
    <source>
        <dbReference type="ARBA" id="ARBA00038350"/>
    </source>
</evidence>
<dbReference type="GO" id="GO:0010181">
    <property type="term" value="F:FMN binding"/>
    <property type="evidence" value="ECO:0007669"/>
    <property type="project" value="TreeGrafter"/>
</dbReference>
<dbReference type="GO" id="GO:0015937">
    <property type="term" value="P:coenzyme A biosynthetic process"/>
    <property type="evidence" value="ECO:0007669"/>
    <property type="project" value="UniProtKB-KW"/>
</dbReference>
<dbReference type="AlphaFoldDB" id="A0A8H8BTI6"/>
<reference evidence="5" key="1">
    <citation type="submission" date="2021-02" db="EMBL/GenBank/DDBJ databases">
        <title>Genome sequence Cadophora malorum strain M34.</title>
        <authorList>
            <person name="Stefanovic E."/>
            <person name="Vu D."/>
            <person name="Scully C."/>
            <person name="Dijksterhuis J."/>
            <person name="Roader J."/>
            <person name="Houbraken J."/>
        </authorList>
    </citation>
    <scope>NUCLEOTIDE SEQUENCE</scope>
    <source>
        <strain evidence="5">M34</strain>
    </source>
</reference>
<dbReference type="Gene3D" id="3.40.50.1950">
    <property type="entry name" value="Flavin prenyltransferase-like"/>
    <property type="match status" value="1"/>
</dbReference>
<dbReference type="InterPro" id="IPR003382">
    <property type="entry name" value="Flavoprotein"/>
</dbReference>
<evidence type="ECO:0000313" key="5">
    <source>
        <dbReference type="EMBL" id="KAG4423023.1"/>
    </source>
</evidence>
<dbReference type="PANTHER" id="PTHR14359:SF6">
    <property type="entry name" value="PHOSPHOPANTOTHENOYLCYSTEINE DECARBOXYLASE"/>
    <property type="match status" value="1"/>
</dbReference>
<proteinExistence type="inferred from homology"/>
<keyword evidence="1" id="KW-0173">Coenzyme A biosynthesis</keyword>
<dbReference type="EMBL" id="JAFJYH010000040">
    <property type="protein sequence ID" value="KAG4423023.1"/>
    <property type="molecule type" value="Genomic_DNA"/>
</dbReference>
<feature type="region of interest" description="Disordered" evidence="3">
    <location>
        <begin position="1"/>
        <end position="24"/>
    </location>
</feature>
<accession>A0A8H8BTI6</accession>